<feature type="transmembrane region" description="Helical" evidence="1">
    <location>
        <begin position="320"/>
        <end position="338"/>
    </location>
</feature>
<organism evidence="2 3">
    <name type="scientific">Cellvibrio zantedeschiae</name>
    <dbReference type="NCBI Taxonomy" id="1237077"/>
    <lineage>
        <taxon>Bacteria</taxon>
        <taxon>Pseudomonadati</taxon>
        <taxon>Pseudomonadota</taxon>
        <taxon>Gammaproteobacteria</taxon>
        <taxon>Cellvibrionales</taxon>
        <taxon>Cellvibrionaceae</taxon>
        <taxon>Cellvibrio</taxon>
    </lineage>
</organism>
<feature type="transmembrane region" description="Helical" evidence="1">
    <location>
        <begin position="247"/>
        <end position="267"/>
    </location>
</feature>
<dbReference type="Proteomes" id="UP000619761">
    <property type="component" value="Unassembled WGS sequence"/>
</dbReference>
<evidence type="ECO:0000313" key="3">
    <source>
        <dbReference type="Proteomes" id="UP000619761"/>
    </source>
</evidence>
<proteinExistence type="predicted"/>
<gene>
    <name evidence="2" type="ORF">GCM10011613_26150</name>
</gene>
<keyword evidence="3" id="KW-1185">Reference proteome</keyword>
<name>A0ABQ3B8F4_9GAMM</name>
<evidence type="ECO:0008006" key="4">
    <source>
        <dbReference type="Google" id="ProtNLM"/>
    </source>
</evidence>
<protein>
    <recommendedName>
        <fullName evidence="4">DUF898 domain-containing protein</fullName>
    </recommendedName>
</protein>
<keyword evidence="1" id="KW-0812">Transmembrane</keyword>
<accession>A0ABQ3B8F4</accession>
<dbReference type="InterPro" id="IPR010295">
    <property type="entry name" value="DUF898"/>
</dbReference>
<evidence type="ECO:0000313" key="2">
    <source>
        <dbReference type="EMBL" id="GGY79927.1"/>
    </source>
</evidence>
<sequence length="416" mass="47939">MGMSSPQFDIVFRGVRAGFDPELVKNQFANLFKLEPAKVDRIFKSRNVTLKNHADERLANIFVARLLAIGVHADKLPVERLPSKAIYLKDSGEVATDAHPMHQPVEFLYGEHIRRIPFVFNGSGLEYLKLWLVNLLACILSAGILYPWAKVRSLRYFYQRTHLDNVEFFYTSNPQKIFLVQFALSLYLAGLAYAFFRAPLICLIGGVILIAVLPYYWLKRSTFEQQHSLYCDTHFQKKSDLRETYKIFLLWPLIAVLTAGLAAPYAIFKIQQHRVESISIGGYAFSFSGSFKHYLSLLPSLLIAEALSAACLYYREYLPFGFSVLLVAGLWMLVFIRWRVTLVNLQWNSINTKLGYFVANWDLQSYNALVTSNLILCIITAGCYWPWARIKSARYKSERLAFFANQRFAKWRRSVL</sequence>
<feature type="transmembrane region" description="Helical" evidence="1">
    <location>
        <begin position="177"/>
        <end position="195"/>
    </location>
</feature>
<evidence type="ECO:0000256" key="1">
    <source>
        <dbReference type="SAM" id="Phobius"/>
    </source>
</evidence>
<keyword evidence="1" id="KW-1133">Transmembrane helix</keyword>
<feature type="transmembrane region" description="Helical" evidence="1">
    <location>
        <begin position="130"/>
        <end position="149"/>
    </location>
</feature>
<keyword evidence="1" id="KW-0472">Membrane</keyword>
<feature type="transmembrane region" description="Helical" evidence="1">
    <location>
        <begin position="201"/>
        <end position="218"/>
    </location>
</feature>
<reference evidence="3" key="1">
    <citation type="journal article" date="2019" name="Int. J. Syst. Evol. Microbiol.">
        <title>The Global Catalogue of Microorganisms (GCM) 10K type strain sequencing project: providing services to taxonomists for standard genome sequencing and annotation.</title>
        <authorList>
            <consortium name="The Broad Institute Genomics Platform"/>
            <consortium name="The Broad Institute Genome Sequencing Center for Infectious Disease"/>
            <person name="Wu L."/>
            <person name="Ma J."/>
        </authorList>
    </citation>
    <scope>NUCLEOTIDE SEQUENCE [LARGE SCALE GENOMIC DNA]</scope>
    <source>
        <strain evidence="3">KCTC 32239</strain>
    </source>
</reference>
<feature type="transmembrane region" description="Helical" evidence="1">
    <location>
        <begin position="366"/>
        <end position="387"/>
    </location>
</feature>
<comment type="caution">
    <text evidence="2">The sequence shown here is derived from an EMBL/GenBank/DDBJ whole genome shotgun (WGS) entry which is preliminary data.</text>
</comment>
<dbReference type="Pfam" id="PF05987">
    <property type="entry name" value="DUF898"/>
    <property type="match status" value="1"/>
</dbReference>
<dbReference type="EMBL" id="BMYZ01000002">
    <property type="protein sequence ID" value="GGY79927.1"/>
    <property type="molecule type" value="Genomic_DNA"/>
</dbReference>